<dbReference type="Gene3D" id="3.40.640.10">
    <property type="entry name" value="Type I PLP-dependent aspartate aminotransferase-like (Major domain)"/>
    <property type="match status" value="1"/>
</dbReference>
<evidence type="ECO:0000256" key="1">
    <source>
        <dbReference type="ARBA" id="ARBA00022898"/>
    </source>
</evidence>
<evidence type="ECO:0000313" key="4">
    <source>
        <dbReference type="Proteomes" id="UP000295620"/>
    </source>
</evidence>
<dbReference type="RefSeq" id="WP_133574906.1">
    <property type="nucleotide sequence ID" value="NZ_SNYC01000003.1"/>
</dbReference>
<protein>
    <submittedName>
        <fullName evidence="3">Selenocysteine lyase/cysteine desulfurase</fullName>
    </submittedName>
</protein>
<sequence length="359" mass="41255">MNLNHLFPVLKDATYLNTANSGILSKPLLEWRNSHDLDFYNHGSEFRLYQAEFLQGVKDTVARFFNTKVNNTFLVPNFSFGFNTFLEGISPSNRFLLLDEDYPSVNYPVRSRGFAFEVLPSDQHLEAQILERIHTFKPTVFVFSVVQYINGNKISQEFISKIKALYPDLLLVADGTQYCGTEPLDFEQSGLDVLMCSGYKWMLAGYGNGFMLLKDRVKELLYPEAQKIALPKEPFLKDKQFLSMYFEAGHQDTLAFGTLKESILFMEQLGVDLIKDQISTLAVKAKESFAERGLLDPSVVIRKKHSSIFNLNIEHKLYEKLREEQVICSPRGNGIRVAFHFYNTPQDLDRILEVIDNNR</sequence>
<dbReference type="PANTHER" id="PTHR43586">
    <property type="entry name" value="CYSTEINE DESULFURASE"/>
    <property type="match status" value="1"/>
</dbReference>
<dbReference type="AlphaFoldDB" id="A0A4R6T2D9"/>
<reference evidence="3 4" key="1">
    <citation type="submission" date="2019-03" db="EMBL/GenBank/DDBJ databases">
        <title>Genomic Encyclopedia of Archaeal and Bacterial Type Strains, Phase II (KMG-II): from individual species to whole genera.</title>
        <authorList>
            <person name="Goeker M."/>
        </authorList>
    </citation>
    <scope>NUCLEOTIDE SEQUENCE [LARGE SCALE GENOMIC DNA]</scope>
    <source>
        <strain evidence="3 4">DSM 19035</strain>
    </source>
</reference>
<keyword evidence="4" id="KW-1185">Reference proteome</keyword>
<dbReference type="SUPFAM" id="SSF53383">
    <property type="entry name" value="PLP-dependent transferases"/>
    <property type="match status" value="1"/>
</dbReference>
<keyword evidence="3" id="KW-0456">Lyase</keyword>
<gene>
    <name evidence="3" type="ORF">ATK78_0998</name>
</gene>
<organism evidence="3 4">
    <name type="scientific">Pedobacter metabolipauper</name>
    <dbReference type="NCBI Taxonomy" id="425513"/>
    <lineage>
        <taxon>Bacteria</taxon>
        <taxon>Pseudomonadati</taxon>
        <taxon>Bacteroidota</taxon>
        <taxon>Sphingobacteriia</taxon>
        <taxon>Sphingobacteriales</taxon>
        <taxon>Sphingobacteriaceae</taxon>
        <taxon>Pedobacter</taxon>
    </lineage>
</organism>
<evidence type="ECO:0000313" key="3">
    <source>
        <dbReference type="EMBL" id="TDQ11868.1"/>
    </source>
</evidence>
<keyword evidence="1" id="KW-0663">Pyridoxal phosphate</keyword>
<dbReference type="Proteomes" id="UP000295620">
    <property type="component" value="Unassembled WGS sequence"/>
</dbReference>
<dbReference type="InterPro" id="IPR000192">
    <property type="entry name" value="Aminotrans_V_dom"/>
</dbReference>
<dbReference type="PANTHER" id="PTHR43586:SF15">
    <property type="entry name" value="BLR3095 PROTEIN"/>
    <property type="match status" value="1"/>
</dbReference>
<dbReference type="GO" id="GO:0016829">
    <property type="term" value="F:lyase activity"/>
    <property type="evidence" value="ECO:0007669"/>
    <property type="project" value="UniProtKB-KW"/>
</dbReference>
<dbReference type="Gene3D" id="3.90.1150.10">
    <property type="entry name" value="Aspartate Aminotransferase, domain 1"/>
    <property type="match status" value="1"/>
</dbReference>
<dbReference type="InterPro" id="IPR015422">
    <property type="entry name" value="PyrdxlP-dep_Trfase_small"/>
</dbReference>
<dbReference type="Pfam" id="PF00266">
    <property type="entry name" value="Aminotran_5"/>
    <property type="match status" value="1"/>
</dbReference>
<dbReference type="EMBL" id="SNYC01000003">
    <property type="protein sequence ID" value="TDQ11868.1"/>
    <property type="molecule type" value="Genomic_DNA"/>
</dbReference>
<dbReference type="OrthoDB" id="513408at2"/>
<comment type="caution">
    <text evidence="3">The sequence shown here is derived from an EMBL/GenBank/DDBJ whole genome shotgun (WGS) entry which is preliminary data.</text>
</comment>
<accession>A0A4R6T2D9</accession>
<feature type="domain" description="Aminotransferase class V" evidence="2">
    <location>
        <begin position="52"/>
        <end position="319"/>
    </location>
</feature>
<evidence type="ECO:0000259" key="2">
    <source>
        <dbReference type="Pfam" id="PF00266"/>
    </source>
</evidence>
<proteinExistence type="predicted"/>
<dbReference type="InterPro" id="IPR015424">
    <property type="entry name" value="PyrdxlP-dep_Trfase"/>
</dbReference>
<name>A0A4R6T2D9_9SPHI</name>
<dbReference type="InterPro" id="IPR015421">
    <property type="entry name" value="PyrdxlP-dep_Trfase_major"/>
</dbReference>